<keyword evidence="4" id="KW-0804">Transcription</keyword>
<dbReference type="PRINTS" id="PR00404">
    <property type="entry name" value="MADSDOMAIN"/>
</dbReference>
<evidence type="ECO:0000256" key="3">
    <source>
        <dbReference type="ARBA" id="ARBA00023125"/>
    </source>
</evidence>
<sequence>MVRPRGLGRRKIEIKKIENKDSMYCTFSKRRNGLFRKAKKLVDLCSANVAAIVFSPNEKLYAYGHPSVNSVVDRFLGEQERPLHGDEIDGDTDPSVNSDIVHEDIGDFLGAKQEKETAVAGGSESGGFLSNEHICDMELCELEQCKDFMEDLVKKVANKVEEMVTRRVSLKDFLSMNSSL</sequence>
<dbReference type="PANTHER" id="PTHR11945:SF629">
    <property type="entry name" value="OS02G0164450 PROTEIN"/>
    <property type="match status" value="1"/>
</dbReference>
<keyword evidence="2" id="KW-0805">Transcription regulation</keyword>
<dbReference type="Pfam" id="PF00319">
    <property type="entry name" value="SRF-TF"/>
    <property type="match status" value="1"/>
</dbReference>
<evidence type="ECO:0000256" key="2">
    <source>
        <dbReference type="ARBA" id="ARBA00023015"/>
    </source>
</evidence>
<reference evidence="7 8" key="1">
    <citation type="submission" date="2019-06" db="EMBL/GenBank/DDBJ databases">
        <title>A chromosomal-level reference genome of Carpinus fangiana (Coryloideae, Betulaceae).</title>
        <authorList>
            <person name="Yang X."/>
            <person name="Wang Z."/>
            <person name="Zhang L."/>
            <person name="Hao G."/>
            <person name="Liu J."/>
            <person name="Yang Y."/>
        </authorList>
    </citation>
    <scope>NUCLEOTIDE SEQUENCE [LARGE SCALE GENOMIC DNA]</scope>
    <source>
        <strain evidence="7">Cfa_2016G</strain>
        <tissue evidence="7">Leaf</tissue>
    </source>
</reference>
<keyword evidence="8" id="KW-1185">Reference proteome</keyword>
<evidence type="ECO:0000313" key="8">
    <source>
        <dbReference type="Proteomes" id="UP000327013"/>
    </source>
</evidence>
<dbReference type="OrthoDB" id="1896642at2759"/>
<dbReference type="EMBL" id="CM017324">
    <property type="protein sequence ID" value="KAE8038544.1"/>
    <property type="molecule type" value="Genomic_DNA"/>
</dbReference>
<protein>
    <recommendedName>
        <fullName evidence="6">MADS-box domain-containing protein</fullName>
    </recommendedName>
</protein>
<dbReference type="Gene3D" id="3.40.1810.10">
    <property type="entry name" value="Transcription factor, MADS-box"/>
    <property type="match status" value="1"/>
</dbReference>
<dbReference type="PROSITE" id="PS50066">
    <property type="entry name" value="MADS_BOX_2"/>
    <property type="match status" value="1"/>
</dbReference>
<dbReference type="SUPFAM" id="SSF55455">
    <property type="entry name" value="SRF-like"/>
    <property type="match status" value="1"/>
</dbReference>
<dbReference type="InterPro" id="IPR002100">
    <property type="entry name" value="TF_MADSbox"/>
</dbReference>
<comment type="subcellular location">
    <subcellularLocation>
        <location evidence="1">Nucleus</location>
    </subcellularLocation>
</comment>
<evidence type="ECO:0000256" key="5">
    <source>
        <dbReference type="ARBA" id="ARBA00023242"/>
    </source>
</evidence>
<accession>A0A660KRW6</accession>
<dbReference type="InterPro" id="IPR036879">
    <property type="entry name" value="TF_MADSbox_sf"/>
</dbReference>
<evidence type="ECO:0000256" key="4">
    <source>
        <dbReference type="ARBA" id="ARBA00023163"/>
    </source>
</evidence>
<evidence type="ECO:0000313" key="7">
    <source>
        <dbReference type="EMBL" id="KAE8038544.1"/>
    </source>
</evidence>
<dbReference type="SMART" id="SM00432">
    <property type="entry name" value="MADS"/>
    <property type="match status" value="1"/>
</dbReference>
<proteinExistence type="predicted"/>
<dbReference type="GO" id="GO:0046983">
    <property type="term" value="F:protein dimerization activity"/>
    <property type="evidence" value="ECO:0007669"/>
    <property type="project" value="InterPro"/>
</dbReference>
<name>A0A660KRW6_9ROSI</name>
<keyword evidence="5" id="KW-0539">Nucleus</keyword>
<dbReference type="GO" id="GO:0005634">
    <property type="term" value="C:nucleus"/>
    <property type="evidence" value="ECO:0007669"/>
    <property type="project" value="UniProtKB-SubCell"/>
</dbReference>
<dbReference type="Proteomes" id="UP000327013">
    <property type="component" value="Chromosome 4"/>
</dbReference>
<keyword evidence="3" id="KW-0238">DNA-binding</keyword>
<dbReference type="PANTHER" id="PTHR11945">
    <property type="entry name" value="MADS BOX PROTEIN"/>
    <property type="match status" value="1"/>
</dbReference>
<dbReference type="AlphaFoldDB" id="A0A660KRW6"/>
<evidence type="ECO:0000259" key="6">
    <source>
        <dbReference type="PROSITE" id="PS50066"/>
    </source>
</evidence>
<feature type="domain" description="MADS-box" evidence="6">
    <location>
        <begin position="7"/>
        <end position="67"/>
    </location>
</feature>
<evidence type="ECO:0000256" key="1">
    <source>
        <dbReference type="ARBA" id="ARBA00004123"/>
    </source>
</evidence>
<dbReference type="GO" id="GO:0000981">
    <property type="term" value="F:DNA-binding transcription factor activity, RNA polymerase II-specific"/>
    <property type="evidence" value="ECO:0007669"/>
    <property type="project" value="TreeGrafter"/>
</dbReference>
<dbReference type="GO" id="GO:0000978">
    <property type="term" value="F:RNA polymerase II cis-regulatory region sequence-specific DNA binding"/>
    <property type="evidence" value="ECO:0007669"/>
    <property type="project" value="TreeGrafter"/>
</dbReference>
<organism evidence="7 8">
    <name type="scientific">Carpinus fangiana</name>
    <dbReference type="NCBI Taxonomy" id="176857"/>
    <lineage>
        <taxon>Eukaryota</taxon>
        <taxon>Viridiplantae</taxon>
        <taxon>Streptophyta</taxon>
        <taxon>Embryophyta</taxon>
        <taxon>Tracheophyta</taxon>
        <taxon>Spermatophyta</taxon>
        <taxon>Magnoliopsida</taxon>
        <taxon>eudicotyledons</taxon>
        <taxon>Gunneridae</taxon>
        <taxon>Pentapetalae</taxon>
        <taxon>rosids</taxon>
        <taxon>fabids</taxon>
        <taxon>Fagales</taxon>
        <taxon>Betulaceae</taxon>
        <taxon>Carpinus</taxon>
    </lineage>
</organism>
<gene>
    <name evidence="7" type="ORF">FH972_011044</name>
</gene>